<reference evidence="2" key="1">
    <citation type="submission" date="2018-06" db="EMBL/GenBank/DDBJ databases">
        <authorList>
            <person name="Feng T."/>
            <person name="Jeon C.O."/>
        </authorList>
    </citation>
    <scope>NUCLEOTIDE SEQUENCE [LARGE SCALE GENOMIC DNA]</scope>
    <source>
        <strain evidence="2">S23</strain>
    </source>
</reference>
<sequence length="80" mass="8661">MARPAFCRQTPKVGARCPNWARRDLCGGCSVMSIPTAIQAIRSSDRHRAICSFAAARGIPPRGRSFSFRGARKSRGRAAA</sequence>
<gene>
    <name evidence="1" type="ORF">DN412_41545</name>
</gene>
<keyword evidence="2" id="KW-1185">Reference proteome</keyword>
<dbReference type="Proteomes" id="UP000255165">
    <property type="component" value="Unassembled WGS sequence"/>
</dbReference>
<dbReference type="EMBL" id="QKWJ01000159">
    <property type="protein sequence ID" value="RDJ98086.1"/>
    <property type="molecule type" value="Genomic_DNA"/>
</dbReference>
<name>A0A370MXN6_9BURK</name>
<organism evidence="1 2">
    <name type="scientific">Cupriavidus lacunae</name>
    <dbReference type="NCBI Taxonomy" id="2666307"/>
    <lineage>
        <taxon>Bacteria</taxon>
        <taxon>Pseudomonadati</taxon>
        <taxon>Pseudomonadota</taxon>
        <taxon>Betaproteobacteria</taxon>
        <taxon>Burkholderiales</taxon>
        <taxon>Burkholderiaceae</taxon>
        <taxon>Cupriavidus</taxon>
    </lineage>
</organism>
<protein>
    <submittedName>
        <fullName evidence="1">Uncharacterized protein</fullName>
    </submittedName>
</protein>
<proteinExistence type="predicted"/>
<dbReference type="AlphaFoldDB" id="A0A370MXN6"/>
<accession>A0A370MXN6</accession>
<evidence type="ECO:0000313" key="1">
    <source>
        <dbReference type="EMBL" id="RDJ98086.1"/>
    </source>
</evidence>
<evidence type="ECO:0000313" key="2">
    <source>
        <dbReference type="Proteomes" id="UP000255165"/>
    </source>
</evidence>
<comment type="caution">
    <text evidence="1">The sequence shown here is derived from an EMBL/GenBank/DDBJ whole genome shotgun (WGS) entry which is preliminary data.</text>
</comment>